<evidence type="ECO:0000313" key="2">
    <source>
        <dbReference type="Proteomes" id="UP000586722"/>
    </source>
</evidence>
<sequence length="514" mass="53667">MSEYLITLDAWSGPLAGGGLVTRYLSTHGRASGPAEVPANTLYEPRISDPGFIEASLFGAGRTFGAGSVTAGEVVLSNADGALDGWLDDGFDGRAIRIDRIADPRLGLAMAERLFTGTMEAVDATSDALTSLRLRLYDRRVDLDQPIQAARYGGTTAAAGASADGGPDLRGKVKPLVFGRVLKAPAVSVNPHNLIYQVHDGAVSSISVYDAGVPLTDDGDVASLAALAAAVIPGGRYRTCRALGLFRLGAAPYRTVTADVTEGGALADRSAARVVERMLIRMGLGASVDAVSVAALAAAAPGEVGIFIGDERSGLAAMQDVLASVGGWLLTAPTGAIQVGRLAAPGVPVMEIGEGQIEARSLRLLRVSDPGEGLPAWRVVLRHRRQWHQYQAGDVAEMLPADVRADLARDALDVIAEAPAVRSRHPLAPELTIDTLLTDGTAAAAEAARRLALYSVRRDLVAVDVPAEVAGAARLGASVRLTLSRLGYQAGRAMVVIGRRDQWRDGLVTLTLWG</sequence>
<proteinExistence type="predicted"/>
<evidence type="ECO:0008006" key="3">
    <source>
        <dbReference type="Google" id="ProtNLM"/>
    </source>
</evidence>
<organism evidence="1 2">
    <name type="scientific">Pannonibacter tanglangensis</name>
    <dbReference type="NCBI Taxonomy" id="2750084"/>
    <lineage>
        <taxon>Bacteria</taxon>
        <taxon>Pseudomonadati</taxon>
        <taxon>Pseudomonadota</taxon>
        <taxon>Alphaproteobacteria</taxon>
        <taxon>Hyphomicrobiales</taxon>
        <taxon>Stappiaceae</taxon>
        <taxon>Pannonibacter</taxon>
    </lineage>
</organism>
<accession>A0A7X5J9U1</accession>
<keyword evidence="2" id="KW-1185">Reference proteome</keyword>
<dbReference type="RefSeq" id="WP_161708587.1">
    <property type="nucleotide sequence ID" value="NZ_JAABLQ010000001.1"/>
</dbReference>
<comment type="caution">
    <text evidence="1">The sequence shown here is derived from an EMBL/GenBank/DDBJ whole genome shotgun (WGS) entry which is preliminary data.</text>
</comment>
<evidence type="ECO:0000313" key="1">
    <source>
        <dbReference type="EMBL" id="NBN78675.1"/>
    </source>
</evidence>
<dbReference type="EMBL" id="JAABLQ010000001">
    <property type="protein sequence ID" value="NBN78675.1"/>
    <property type="molecule type" value="Genomic_DNA"/>
</dbReference>
<dbReference type="Proteomes" id="UP000586722">
    <property type="component" value="Unassembled WGS sequence"/>
</dbReference>
<name>A0A7X5J9U1_9HYPH</name>
<gene>
    <name evidence="1" type="ORF">GWI72_10395</name>
</gene>
<reference evidence="2" key="1">
    <citation type="submission" date="2020-01" db="EMBL/GenBank/DDBJ databases">
        <authorList>
            <person name="Fang Y."/>
            <person name="Sun R."/>
            <person name="Nie L."/>
            <person name="He J."/>
            <person name="Hao L."/>
            <person name="Wang L."/>
            <person name="Su S."/>
            <person name="Lv E."/>
            <person name="Zhang Z."/>
            <person name="Xie R."/>
            <person name="Liu H."/>
        </authorList>
    </citation>
    <scope>NUCLEOTIDE SEQUENCE [LARGE SCALE GENOMIC DNA]</scope>
    <source>
        <strain evidence="2">XCT-53</strain>
    </source>
</reference>
<dbReference type="AlphaFoldDB" id="A0A7X5J9U1"/>
<protein>
    <recommendedName>
        <fullName evidence="3">Tip attachment protein J domain-containing protein</fullName>
    </recommendedName>
</protein>